<evidence type="ECO:0000256" key="1">
    <source>
        <dbReference type="ARBA" id="ARBA00022723"/>
    </source>
</evidence>
<dbReference type="PROSITE" id="PS00903">
    <property type="entry name" value="CYT_DCMP_DEAMINASES_1"/>
    <property type="match status" value="1"/>
</dbReference>
<protein>
    <submittedName>
        <fullName evidence="4">Zinc-binding cytidine/deoxycytidylate deaminase</fullName>
    </submittedName>
</protein>
<reference evidence="4 5" key="1">
    <citation type="submission" date="2021-02" db="EMBL/GenBank/DDBJ databases">
        <authorList>
            <person name="Han P."/>
        </authorList>
    </citation>
    <scope>NUCLEOTIDE SEQUENCE [LARGE SCALE GENOMIC DNA]</scope>
    <source>
        <strain evidence="4">Candidatus Nitrospira sp. ZN2</strain>
    </source>
</reference>
<dbReference type="PROSITE" id="PS51747">
    <property type="entry name" value="CYT_DCMP_DEAMINASES_2"/>
    <property type="match status" value="1"/>
</dbReference>
<dbReference type="Gene3D" id="3.40.140.10">
    <property type="entry name" value="Cytidine Deaminase, domain 2"/>
    <property type="match status" value="1"/>
</dbReference>
<proteinExistence type="predicted"/>
<evidence type="ECO:0000313" key="5">
    <source>
        <dbReference type="Proteomes" id="UP000675880"/>
    </source>
</evidence>
<dbReference type="Proteomes" id="UP000675880">
    <property type="component" value="Unassembled WGS sequence"/>
</dbReference>
<dbReference type="Pfam" id="PF00383">
    <property type="entry name" value="dCMP_cyt_deam_1"/>
    <property type="match status" value="1"/>
</dbReference>
<sequence length="198" mass="21796">MWTRRRLLKGVAGLTMITIGEAVQNGEGLVANVNQQGRAFDRAAAERMMRRAIELSRQGMRAGEGGPFGAVIVKGGVIVGEGWNRVLVTNDPTAHAEMEAIRAAARSLGSFTLKGCELYTSAQPCPMCLGAIYWSRLDRVFYGNSAKDTGAIGFDDEVFYRQLTCSPQQRDIPEVQVLADEAQRVFREYEAMPGTIRY</sequence>
<keyword evidence="1" id="KW-0479">Metal-binding</keyword>
<evidence type="ECO:0000256" key="2">
    <source>
        <dbReference type="ARBA" id="ARBA00022833"/>
    </source>
</evidence>
<evidence type="ECO:0000259" key="3">
    <source>
        <dbReference type="PROSITE" id="PS51747"/>
    </source>
</evidence>
<dbReference type="InterPro" id="IPR016192">
    <property type="entry name" value="APOBEC/CMP_deaminase_Zn-bd"/>
</dbReference>
<name>A0ABM8R7I8_9BACT</name>
<organism evidence="4 5">
    <name type="scientific">Nitrospira defluvii</name>
    <dbReference type="NCBI Taxonomy" id="330214"/>
    <lineage>
        <taxon>Bacteria</taxon>
        <taxon>Pseudomonadati</taxon>
        <taxon>Nitrospirota</taxon>
        <taxon>Nitrospiria</taxon>
        <taxon>Nitrospirales</taxon>
        <taxon>Nitrospiraceae</taxon>
        <taxon>Nitrospira</taxon>
    </lineage>
</organism>
<dbReference type="InterPro" id="IPR002125">
    <property type="entry name" value="CMP_dCMP_dom"/>
</dbReference>
<keyword evidence="5" id="KW-1185">Reference proteome</keyword>
<keyword evidence="2" id="KW-0862">Zinc</keyword>
<dbReference type="PANTHER" id="PTHR11079:SF161">
    <property type="entry name" value="CMP_DCMP-TYPE DEAMINASE DOMAIN-CONTAINING PROTEIN"/>
    <property type="match status" value="1"/>
</dbReference>
<feature type="domain" description="CMP/dCMP-type deaminase" evidence="3">
    <location>
        <begin position="43"/>
        <end position="155"/>
    </location>
</feature>
<dbReference type="SUPFAM" id="SSF53927">
    <property type="entry name" value="Cytidine deaminase-like"/>
    <property type="match status" value="1"/>
</dbReference>
<evidence type="ECO:0000313" key="4">
    <source>
        <dbReference type="EMBL" id="CAE6737150.1"/>
    </source>
</evidence>
<dbReference type="RefSeq" id="WP_213041890.1">
    <property type="nucleotide sequence ID" value="NZ_CAJNBJ010000003.1"/>
</dbReference>
<accession>A0ABM8R7I8</accession>
<dbReference type="InterPro" id="IPR016193">
    <property type="entry name" value="Cytidine_deaminase-like"/>
</dbReference>
<dbReference type="PANTHER" id="PTHR11079">
    <property type="entry name" value="CYTOSINE DEAMINASE FAMILY MEMBER"/>
    <property type="match status" value="1"/>
</dbReference>
<comment type="caution">
    <text evidence="4">The sequence shown here is derived from an EMBL/GenBank/DDBJ whole genome shotgun (WGS) entry which is preliminary data.</text>
</comment>
<gene>
    <name evidence="4" type="ORF">NSPZN2_110063</name>
</gene>
<dbReference type="CDD" id="cd01285">
    <property type="entry name" value="nucleoside_deaminase"/>
    <property type="match status" value="1"/>
</dbReference>
<dbReference type="EMBL" id="CAJNBJ010000003">
    <property type="protein sequence ID" value="CAE6737150.1"/>
    <property type="molecule type" value="Genomic_DNA"/>
</dbReference>